<dbReference type="KEGG" id="mgot:MgSA37_01333"/>
<accession>A0A110B1W7</accession>
<protein>
    <submittedName>
        <fullName evidence="1">Uncharacterized protein</fullName>
    </submittedName>
</protein>
<dbReference type="AlphaFoldDB" id="A0A110B1W7"/>
<gene>
    <name evidence="1" type="ORF">MgSA37_01333</name>
</gene>
<dbReference type="RefSeq" id="WP_096350544.1">
    <property type="nucleotide sequence ID" value="NZ_AP017313.1"/>
</dbReference>
<sequence>MFWYKTKLKTAIVFIGGIALSALVPACRPGIKNNGGFDLTGYLKKDAAMLNKLNRPVDKTVTHNGVTETKTVHIADWSSELGLFIDADINKPAFKNSYQVIDEDGLLVYKAKEKDLKVRELIIKRTGGGIRYVLIYNKVENPLYKTTQKLTYFPDSVYRIETVQHVKLLGTNTYFIQGILK</sequence>
<evidence type="ECO:0000313" key="2">
    <source>
        <dbReference type="Proteomes" id="UP000218263"/>
    </source>
</evidence>
<dbReference type="OrthoDB" id="794757at2"/>
<proteinExistence type="predicted"/>
<organism evidence="1 2">
    <name type="scientific">Mucilaginibacter gotjawali</name>
    <dbReference type="NCBI Taxonomy" id="1550579"/>
    <lineage>
        <taxon>Bacteria</taxon>
        <taxon>Pseudomonadati</taxon>
        <taxon>Bacteroidota</taxon>
        <taxon>Sphingobacteriia</taxon>
        <taxon>Sphingobacteriales</taxon>
        <taxon>Sphingobacteriaceae</taxon>
        <taxon>Mucilaginibacter</taxon>
    </lineage>
</organism>
<reference evidence="1 2" key="1">
    <citation type="submission" date="2015-12" db="EMBL/GenBank/DDBJ databases">
        <title>Genome sequence of Mucilaginibacter gotjawali.</title>
        <authorList>
            <person name="Lee J.S."/>
            <person name="Lee K.C."/>
            <person name="Kim K.K."/>
            <person name="Lee B.W."/>
        </authorList>
    </citation>
    <scope>NUCLEOTIDE SEQUENCE [LARGE SCALE GENOMIC DNA]</scope>
    <source>
        <strain evidence="1 2">SA3-7</strain>
    </source>
</reference>
<keyword evidence="2" id="KW-1185">Reference proteome</keyword>
<dbReference type="Proteomes" id="UP000218263">
    <property type="component" value="Chromosome"/>
</dbReference>
<evidence type="ECO:0000313" key="1">
    <source>
        <dbReference type="EMBL" id="BAU53166.1"/>
    </source>
</evidence>
<name>A0A110B1W7_9SPHI</name>
<dbReference type="EMBL" id="AP017313">
    <property type="protein sequence ID" value="BAU53166.1"/>
    <property type="molecule type" value="Genomic_DNA"/>
</dbReference>